<comment type="caution">
    <text evidence="1">The sequence shown here is derived from an EMBL/GenBank/DDBJ whole genome shotgun (WGS) entry which is preliminary data.</text>
</comment>
<reference evidence="1" key="1">
    <citation type="submission" date="2021-10" db="EMBL/GenBank/DDBJ databases">
        <title>De novo Genome Assembly of Clathrus columnatus (Basidiomycota, Fungi) Using Illumina and Nanopore Sequence Data.</title>
        <authorList>
            <person name="Ogiso-Tanaka E."/>
            <person name="Itagaki H."/>
            <person name="Hosoya T."/>
            <person name="Hosaka K."/>
        </authorList>
    </citation>
    <scope>NUCLEOTIDE SEQUENCE</scope>
    <source>
        <strain evidence="1">MO-923</strain>
    </source>
</reference>
<sequence length="84" mass="9258">MIAQDGYQEDLRLIWLNVISSSDECIPELGIPSAKDNATLQIHKLHGRAGTRCISGPIVITARNPRTTSLVERSDEAIMMEPDP</sequence>
<dbReference type="EMBL" id="BPWL01000007">
    <property type="protein sequence ID" value="GJJ11751.1"/>
    <property type="molecule type" value="Genomic_DNA"/>
</dbReference>
<dbReference type="AlphaFoldDB" id="A0AAV5AGY8"/>
<gene>
    <name evidence="1" type="ORF">Clacol_005989</name>
</gene>
<proteinExistence type="predicted"/>
<keyword evidence="2" id="KW-1185">Reference proteome</keyword>
<evidence type="ECO:0008006" key="3">
    <source>
        <dbReference type="Google" id="ProtNLM"/>
    </source>
</evidence>
<evidence type="ECO:0000313" key="1">
    <source>
        <dbReference type="EMBL" id="GJJ11751.1"/>
    </source>
</evidence>
<protein>
    <recommendedName>
        <fullName evidence="3">DNA helicase</fullName>
    </recommendedName>
</protein>
<evidence type="ECO:0000313" key="2">
    <source>
        <dbReference type="Proteomes" id="UP001050691"/>
    </source>
</evidence>
<accession>A0AAV5AGY8</accession>
<organism evidence="1 2">
    <name type="scientific">Clathrus columnatus</name>
    <dbReference type="NCBI Taxonomy" id="1419009"/>
    <lineage>
        <taxon>Eukaryota</taxon>
        <taxon>Fungi</taxon>
        <taxon>Dikarya</taxon>
        <taxon>Basidiomycota</taxon>
        <taxon>Agaricomycotina</taxon>
        <taxon>Agaricomycetes</taxon>
        <taxon>Phallomycetidae</taxon>
        <taxon>Phallales</taxon>
        <taxon>Clathraceae</taxon>
        <taxon>Clathrus</taxon>
    </lineage>
</organism>
<name>A0AAV5AGY8_9AGAM</name>
<dbReference type="Proteomes" id="UP001050691">
    <property type="component" value="Unassembled WGS sequence"/>
</dbReference>